<keyword evidence="2" id="KW-1185">Reference proteome</keyword>
<evidence type="ECO:0000313" key="1">
    <source>
        <dbReference type="EMBL" id="KAJ1169125.1"/>
    </source>
</evidence>
<sequence>MLVYAVYCSQLSGRKTSIRSWHILGMGEKTFLIAQQRRSLTGGQRISQPQVLQVLSWVADRLRKRLCFYQEFILADTADTASQAQDYSGRQKGARYSVLLCSADPPSGAACRPHFSPCGVGEREQG</sequence>
<comment type="caution">
    <text evidence="1">The sequence shown here is derived from an EMBL/GenBank/DDBJ whole genome shotgun (WGS) entry which is preliminary data.</text>
</comment>
<name>A0AAV7SYV3_PLEWA</name>
<dbReference type="AlphaFoldDB" id="A0AAV7SYV3"/>
<dbReference type="Proteomes" id="UP001066276">
    <property type="component" value="Chromosome 4_1"/>
</dbReference>
<dbReference type="EMBL" id="JANPWB010000007">
    <property type="protein sequence ID" value="KAJ1169125.1"/>
    <property type="molecule type" value="Genomic_DNA"/>
</dbReference>
<protein>
    <submittedName>
        <fullName evidence="1">Uncharacterized protein</fullName>
    </submittedName>
</protein>
<reference evidence="1" key="1">
    <citation type="journal article" date="2022" name="bioRxiv">
        <title>Sequencing and chromosome-scale assembly of the giantPleurodeles waltlgenome.</title>
        <authorList>
            <person name="Brown T."/>
            <person name="Elewa A."/>
            <person name="Iarovenko S."/>
            <person name="Subramanian E."/>
            <person name="Araus A.J."/>
            <person name="Petzold A."/>
            <person name="Susuki M."/>
            <person name="Suzuki K.-i.T."/>
            <person name="Hayashi T."/>
            <person name="Toyoda A."/>
            <person name="Oliveira C."/>
            <person name="Osipova E."/>
            <person name="Leigh N.D."/>
            <person name="Simon A."/>
            <person name="Yun M.H."/>
        </authorList>
    </citation>
    <scope>NUCLEOTIDE SEQUENCE</scope>
    <source>
        <strain evidence="1">20211129_DDA</strain>
        <tissue evidence="1">Liver</tissue>
    </source>
</reference>
<organism evidence="1 2">
    <name type="scientific">Pleurodeles waltl</name>
    <name type="common">Iberian ribbed newt</name>
    <dbReference type="NCBI Taxonomy" id="8319"/>
    <lineage>
        <taxon>Eukaryota</taxon>
        <taxon>Metazoa</taxon>
        <taxon>Chordata</taxon>
        <taxon>Craniata</taxon>
        <taxon>Vertebrata</taxon>
        <taxon>Euteleostomi</taxon>
        <taxon>Amphibia</taxon>
        <taxon>Batrachia</taxon>
        <taxon>Caudata</taxon>
        <taxon>Salamandroidea</taxon>
        <taxon>Salamandridae</taxon>
        <taxon>Pleurodelinae</taxon>
        <taxon>Pleurodeles</taxon>
    </lineage>
</organism>
<evidence type="ECO:0000313" key="2">
    <source>
        <dbReference type="Proteomes" id="UP001066276"/>
    </source>
</evidence>
<gene>
    <name evidence="1" type="ORF">NDU88_001031</name>
</gene>
<proteinExistence type="predicted"/>
<accession>A0AAV7SYV3</accession>